<evidence type="ECO:0000313" key="3">
    <source>
        <dbReference type="Proteomes" id="UP000324222"/>
    </source>
</evidence>
<dbReference type="AlphaFoldDB" id="A0A5B7KD11"/>
<sequence>MVEARVVYASSHDPAFPPSAMLDG</sequence>
<name>A0A5B7KD11_PORTR</name>
<proteinExistence type="predicted"/>
<feature type="region of interest" description="Disordered" evidence="1">
    <location>
        <begin position="1"/>
        <end position="24"/>
    </location>
</feature>
<dbReference type="EMBL" id="VSRR010144126">
    <property type="protein sequence ID" value="MPD05040.1"/>
    <property type="molecule type" value="Genomic_DNA"/>
</dbReference>
<dbReference type="Proteomes" id="UP000324222">
    <property type="component" value="Unassembled WGS sequence"/>
</dbReference>
<gene>
    <name evidence="2" type="ORF">E2C01_100761</name>
</gene>
<protein>
    <submittedName>
        <fullName evidence="2">Uncharacterized protein</fullName>
    </submittedName>
</protein>
<accession>A0A5B7KD11</accession>
<organism evidence="2 3">
    <name type="scientific">Portunus trituberculatus</name>
    <name type="common">Swimming crab</name>
    <name type="synonym">Neptunus trituberculatus</name>
    <dbReference type="NCBI Taxonomy" id="210409"/>
    <lineage>
        <taxon>Eukaryota</taxon>
        <taxon>Metazoa</taxon>
        <taxon>Ecdysozoa</taxon>
        <taxon>Arthropoda</taxon>
        <taxon>Crustacea</taxon>
        <taxon>Multicrustacea</taxon>
        <taxon>Malacostraca</taxon>
        <taxon>Eumalacostraca</taxon>
        <taxon>Eucarida</taxon>
        <taxon>Decapoda</taxon>
        <taxon>Pleocyemata</taxon>
        <taxon>Brachyura</taxon>
        <taxon>Eubrachyura</taxon>
        <taxon>Portunoidea</taxon>
        <taxon>Portunidae</taxon>
        <taxon>Portuninae</taxon>
        <taxon>Portunus</taxon>
    </lineage>
</organism>
<evidence type="ECO:0000256" key="1">
    <source>
        <dbReference type="SAM" id="MobiDB-lite"/>
    </source>
</evidence>
<comment type="caution">
    <text evidence="2">The sequence shown here is derived from an EMBL/GenBank/DDBJ whole genome shotgun (WGS) entry which is preliminary data.</text>
</comment>
<keyword evidence="3" id="KW-1185">Reference proteome</keyword>
<reference evidence="2 3" key="1">
    <citation type="submission" date="2019-05" db="EMBL/GenBank/DDBJ databases">
        <title>Another draft genome of Portunus trituberculatus and its Hox gene families provides insights of decapod evolution.</title>
        <authorList>
            <person name="Jeong J.-H."/>
            <person name="Song I."/>
            <person name="Kim S."/>
            <person name="Choi T."/>
            <person name="Kim D."/>
            <person name="Ryu S."/>
            <person name="Kim W."/>
        </authorList>
    </citation>
    <scope>NUCLEOTIDE SEQUENCE [LARGE SCALE GENOMIC DNA]</scope>
    <source>
        <tissue evidence="2">Muscle</tissue>
    </source>
</reference>
<evidence type="ECO:0000313" key="2">
    <source>
        <dbReference type="EMBL" id="MPD05040.1"/>
    </source>
</evidence>